<reference evidence="21" key="1">
    <citation type="submission" date="2025-08" db="UniProtKB">
        <authorList>
            <consortium name="RefSeq"/>
        </authorList>
    </citation>
    <scope>IDENTIFICATION</scope>
    <source>
        <tissue evidence="21">Whole body</tissue>
    </source>
</reference>
<keyword evidence="5" id="KW-0732">Signal</keyword>
<evidence type="ECO:0000256" key="3">
    <source>
        <dbReference type="ARBA" id="ARBA00022475"/>
    </source>
</evidence>
<comment type="subcellular location">
    <subcellularLocation>
        <location evidence="1">Cell projection</location>
        <location evidence="1">Neuron projection</location>
    </subcellularLocation>
    <subcellularLocation>
        <location evidence="16">Postsynaptic cell membrane</location>
        <topology evidence="16">Multi-pass membrane protein</topology>
    </subcellularLocation>
</comment>
<keyword evidence="20" id="KW-1185">Reference proteome</keyword>
<dbReference type="CDD" id="cd12913">
    <property type="entry name" value="PDC1_MCP_like"/>
    <property type="match status" value="1"/>
</dbReference>
<protein>
    <submittedName>
        <fullName evidence="21">Probable G-protein coupled receptor CG31760</fullName>
    </submittedName>
</protein>
<evidence type="ECO:0000313" key="20">
    <source>
        <dbReference type="Proteomes" id="UP000694846"/>
    </source>
</evidence>
<dbReference type="PANTHER" id="PTHR32546">
    <property type="entry name" value="G-PROTEIN COUPLED RECEPTOR 158-RELATED"/>
    <property type="match status" value="1"/>
</dbReference>
<evidence type="ECO:0000256" key="5">
    <source>
        <dbReference type="ARBA" id="ARBA00022729"/>
    </source>
</evidence>
<evidence type="ECO:0000256" key="7">
    <source>
        <dbReference type="ARBA" id="ARBA00023018"/>
    </source>
</evidence>
<evidence type="ECO:0000256" key="15">
    <source>
        <dbReference type="ARBA" id="ARBA00023273"/>
    </source>
</evidence>
<dbReference type="GO" id="GO:0004930">
    <property type="term" value="F:G protein-coupled receptor activity"/>
    <property type="evidence" value="ECO:0007669"/>
    <property type="project" value="UniProtKB-KW"/>
</dbReference>
<dbReference type="Proteomes" id="UP000694846">
    <property type="component" value="Unplaced"/>
</dbReference>
<dbReference type="PRINTS" id="PR01176">
    <property type="entry name" value="GABABRECEPTR"/>
</dbReference>
<gene>
    <name evidence="21" type="primary">LOC112690303</name>
</gene>
<keyword evidence="8" id="KW-0297">G-protein coupled receptor</keyword>
<evidence type="ECO:0000256" key="18">
    <source>
        <dbReference type="SAM" id="Phobius"/>
    </source>
</evidence>
<feature type="compositionally biased region" description="Basic residues" evidence="17">
    <location>
        <begin position="11"/>
        <end position="27"/>
    </location>
</feature>
<evidence type="ECO:0000256" key="6">
    <source>
        <dbReference type="ARBA" id="ARBA00022989"/>
    </source>
</evidence>
<evidence type="ECO:0000256" key="11">
    <source>
        <dbReference type="ARBA" id="ARBA00023170"/>
    </source>
</evidence>
<dbReference type="CDD" id="cd15293">
    <property type="entry name" value="7tmC_GPR158-like"/>
    <property type="match status" value="1"/>
</dbReference>
<evidence type="ECO:0000256" key="12">
    <source>
        <dbReference type="ARBA" id="ARBA00023180"/>
    </source>
</evidence>
<keyword evidence="3" id="KW-1003">Cell membrane</keyword>
<evidence type="ECO:0000256" key="8">
    <source>
        <dbReference type="ARBA" id="ARBA00023040"/>
    </source>
</evidence>
<keyword evidence="10" id="KW-1015">Disulfide bond</keyword>
<proteinExistence type="inferred from homology"/>
<evidence type="ECO:0000313" key="21">
    <source>
        <dbReference type="RefSeq" id="XP_025420066.1"/>
    </source>
</evidence>
<name>A0A8B8GBS3_9HEMI</name>
<feature type="transmembrane region" description="Helical" evidence="18">
    <location>
        <begin position="587"/>
        <end position="608"/>
    </location>
</feature>
<evidence type="ECO:0000256" key="9">
    <source>
        <dbReference type="ARBA" id="ARBA00023136"/>
    </source>
</evidence>
<dbReference type="Gene3D" id="3.30.450.20">
    <property type="entry name" value="PAS domain"/>
    <property type="match status" value="1"/>
</dbReference>
<feature type="transmembrane region" description="Helical" evidence="18">
    <location>
        <begin position="476"/>
        <end position="503"/>
    </location>
</feature>
<feature type="region of interest" description="Disordered" evidence="17">
    <location>
        <begin position="1"/>
        <end position="28"/>
    </location>
</feature>
<dbReference type="PROSITE" id="PS50259">
    <property type="entry name" value="G_PROTEIN_RECEP_F3_4"/>
    <property type="match status" value="1"/>
</dbReference>
<feature type="region of interest" description="Disordered" evidence="17">
    <location>
        <begin position="100"/>
        <end position="127"/>
    </location>
</feature>
<feature type="transmembrane region" description="Helical" evidence="18">
    <location>
        <begin position="547"/>
        <end position="566"/>
    </location>
</feature>
<keyword evidence="6 18" id="KW-1133">Transmembrane helix</keyword>
<dbReference type="OrthoDB" id="2129233at2759"/>
<comment type="similarity">
    <text evidence="2">Belongs to the G-protein coupled receptor 3 family.</text>
</comment>
<keyword evidence="11 21" id="KW-0675">Receptor</keyword>
<dbReference type="AlphaFoldDB" id="A0A8B8GBS3"/>
<sequence>MERVRDDDHGHYHHRHHHRQHRYRHRNAAAAAAAAARAAVMLVATVVSMWALSAMAVTVRHGRSRLARWAQQQHNELQPQPPSSTKTATAVVAMVAVTAGDHLHDPGGGSPRSSPPPPLSGNGHQQHHRDKANVLLRIVESQQQLGGNCTAGTDLNMGEGVVDRYAQERFRVMANVAVNRANMLTRIWKYADPMVTASEYLLHAGVISMVEFDDDIFAAGNCYDQNQYKGYWLFCPYAYRLPNGEGILAKDLAVEYKYLSNTSEWFYIARQKAQGVINRNNQYSHAFNSYTWNNTAHTERIPDNVLTVTYEDGKWSKPYYDCGGGNIWMLTYTVPFFGYKDGKYFFKGTSGIDIDLRRVDIDQCPLPPGSNHFNIFASSDKCKKRTTYCVAVSGLGFRRGSYKCVCRRGYYFPATKYVGHPGTRFFNGTIIEEEYEKLMLGKPNNYSRHSMFECLRCAEGCDECTDSSPCIASLNWVLRTIILVLSLVVIGCLPLVVFFTWKYGHLKVVRAASPALLRVIALGAFFIYATMIVMYPKPNVITCIARVWLREIGFSLTYGALMLKTWRISVIFKVRSAKVVKITDKDLLKRLGLMMAVVGLIMLIRTLVDPPYVIVGRTADNLKTDLCPTGWWDRFFSILEVLFLVWGIRLCIVVRKAPSEFNESRFMSMAIYNEFILSVFLNVSMFFLQSPANPDLQYIIFFCHTQLTVTTLLGFIFASKAYLVIRGEESNDEDGQVKSIKVTGGSRMLSKQTRNSNKVNSTFGGLEESSTDFVLTEADVQEEFAQLFKQLEVLKDKNLKLGNRHLVEKIAAMQEVSKRGVWSTNVDKKLVIIGGGDGGGGGGGGSYPFANHHHGCSHPMTDSQKSLVVNQNGKKPFMKEVTV</sequence>
<keyword evidence="14" id="KW-0628">Postsynaptic cell membrane</keyword>
<dbReference type="InterPro" id="IPR043458">
    <property type="entry name" value="GPR158/179"/>
</dbReference>
<feature type="transmembrane region" description="Helical" evidence="18">
    <location>
        <begin position="635"/>
        <end position="654"/>
    </location>
</feature>
<dbReference type="RefSeq" id="XP_025420066.1">
    <property type="nucleotide sequence ID" value="XM_025564281.1"/>
</dbReference>
<dbReference type="GeneID" id="112690303"/>
<organism evidence="20 21">
    <name type="scientific">Sipha flava</name>
    <name type="common">yellow sugarcane aphid</name>
    <dbReference type="NCBI Taxonomy" id="143950"/>
    <lineage>
        <taxon>Eukaryota</taxon>
        <taxon>Metazoa</taxon>
        <taxon>Ecdysozoa</taxon>
        <taxon>Arthropoda</taxon>
        <taxon>Hexapoda</taxon>
        <taxon>Insecta</taxon>
        <taxon>Pterygota</taxon>
        <taxon>Neoptera</taxon>
        <taxon>Paraneoptera</taxon>
        <taxon>Hemiptera</taxon>
        <taxon>Sternorrhyncha</taxon>
        <taxon>Aphidomorpha</taxon>
        <taxon>Aphidoidea</taxon>
        <taxon>Aphididae</taxon>
        <taxon>Sipha</taxon>
    </lineage>
</organism>
<feature type="transmembrane region" description="Helical" evidence="18">
    <location>
        <begin position="28"/>
        <end position="52"/>
    </location>
</feature>
<keyword evidence="13" id="KW-0807">Transducer</keyword>
<evidence type="ECO:0000256" key="13">
    <source>
        <dbReference type="ARBA" id="ARBA00023224"/>
    </source>
</evidence>
<evidence type="ECO:0000256" key="4">
    <source>
        <dbReference type="ARBA" id="ARBA00022692"/>
    </source>
</evidence>
<evidence type="ECO:0000259" key="19">
    <source>
        <dbReference type="PROSITE" id="PS50259"/>
    </source>
</evidence>
<evidence type="ECO:0000256" key="1">
    <source>
        <dbReference type="ARBA" id="ARBA00004487"/>
    </source>
</evidence>
<dbReference type="PRINTS" id="PR00248">
    <property type="entry name" value="GPCRMGR"/>
</dbReference>
<feature type="compositionally biased region" description="Basic and acidic residues" evidence="17">
    <location>
        <begin position="1"/>
        <end position="10"/>
    </location>
</feature>
<feature type="domain" description="G-protein coupled receptors family 3 profile" evidence="19">
    <location>
        <begin position="478"/>
        <end position="731"/>
    </location>
</feature>
<dbReference type="InterPro" id="IPR017978">
    <property type="entry name" value="GPCR_3_C"/>
</dbReference>
<dbReference type="InterPro" id="IPR054714">
    <property type="entry name" value="GPR158_179_extracellular"/>
</dbReference>
<dbReference type="Pfam" id="PF00003">
    <property type="entry name" value="7tm_3"/>
    <property type="match status" value="1"/>
</dbReference>
<keyword evidence="4 18" id="KW-0812">Transmembrane</keyword>
<dbReference type="Pfam" id="PF22572">
    <property type="entry name" value="GPR158_179_EC"/>
    <property type="match status" value="1"/>
</dbReference>
<keyword evidence="12" id="KW-0325">Glycoprotein</keyword>
<accession>A0A8B8GBS3</accession>
<feature type="transmembrane region" description="Helical" evidence="18">
    <location>
        <begin position="666"/>
        <end position="687"/>
    </location>
</feature>
<dbReference type="InterPro" id="IPR000337">
    <property type="entry name" value="GPCR_3"/>
</dbReference>
<evidence type="ECO:0000256" key="2">
    <source>
        <dbReference type="ARBA" id="ARBA00007242"/>
    </source>
</evidence>
<keyword evidence="7" id="KW-0770">Synapse</keyword>
<keyword evidence="9 18" id="KW-0472">Membrane</keyword>
<evidence type="ECO:0000256" key="14">
    <source>
        <dbReference type="ARBA" id="ARBA00023257"/>
    </source>
</evidence>
<evidence type="ECO:0000256" key="16">
    <source>
        <dbReference type="ARBA" id="ARBA00034104"/>
    </source>
</evidence>
<evidence type="ECO:0000256" key="17">
    <source>
        <dbReference type="SAM" id="MobiDB-lite"/>
    </source>
</evidence>
<feature type="transmembrane region" description="Helical" evidence="18">
    <location>
        <begin position="515"/>
        <end position="535"/>
    </location>
</feature>
<evidence type="ECO:0000256" key="10">
    <source>
        <dbReference type="ARBA" id="ARBA00023157"/>
    </source>
</evidence>
<keyword evidence="15" id="KW-0966">Cell projection</keyword>
<dbReference type="GO" id="GO:0043005">
    <property type="term" value="C:neuron projection"/>
    <property type="evidence" value="ECO:0007669"/>
    <property type="project" value="UniProtKB-SubCell"/>
</dbReference>
<dbReference type="GO" id="GO:0045211">
    <property type="term" value="C:postsynaptic membrane"/>
    <property type="evidence" value="ECO:0007669"/>
    <property type="project" value="UniProtKB-SubCell"/>
</dbReference>
<dbReference type="PANTHER" id="PTHR32546:SF29">
    <property type="entry name" value="G-PROTEIN COUPLED RECEPTORS FAMILY 3 PROFILE DOMAIN-CONTAINING PROTEIN"/>
    <property type="match status" value="1"/>
</dbReference>
<feature type="transmembrane region" description="Helical" evidence="18">
    <location>
        <begin position="699"/>
        <end position="718"/>
    </location>
</feature>